<dbReference type="eggNOG" id="ENOG502T9B3">
    <property type="taxonomic scope" value="Eukaryota"/>
</dbReference>
<dbReference type="PANTHER" id="PTHR16134">
    <property type="entry name" value="F-BOX/TPR REPEAT PROTEIN POF3"/>
    <property type="match status" value="1"/>
</dbReference>
<dbReference type="OrthoDB" id="7883313at2759"/>
<dbReference type="InterPro" id="IPR036047">
    <property type="entry name" value="F-box-like_dom_sf"/>
</dbReference>
<evidence type="ECO:0000313" key="3">
    <source>
        <dbReference type="Proteomes" id="UP000001070"/>
    </source>
</evidence>
<dbReference type="EMBL" id="CH916366">
    <property type="protein sequence ID" value="EDV97815.1"/>
    <property type="molecule type" value="Genomic_DNA"/>
</dbReference>
<keyword evidence="3" id="KW-1185">Reference proteome</keyword>
<evidence type="ECO:0000313" key="2">
    <source>
        <dbReference type="EMBL" id="EDV97815.1"/>
    </source>
</evidence>
<name>B4J022_DROGR</name>
<dbReference type="InterPro" id="IPR001810">
    <property type="entry name" value="F-box_dom"/>
</dbReference>
<feature type="domain" description="F-box" evidence="1">
    <location>
        <begin position="6"/>
        <end position="39"/>
    </location>
</feature>
<protein>
    <submittedName>
        <fullName evidence="2">GH14484</fullName>
    </submittedName>
</protein>
<gene>
    <name evidence="2" type="primary">Dgri\GH14484</name>
    <name evidence="2" type="ORF">Dgri_GH14484</name>
</gene>
<dbReference type="FunCoup" id="B4J022">
    <property type="interactions" value="12"/>
</dbReference>
<dbReference type="InParanoid" id="B4J022"/>
<dbReference type="Gene3D" id="3.80.10.10">
    <property type="entry name" value="Ribonuclease Inhibitor"/>
    <property type="match status" value="1"/>
</dbReference>
<dbReference type="PANTHER" id="PTHR16134:SF119">
    <property type="entry name" value="AT02038P-RELATED"/>
    <property type="match status" value="1"/>
</dbReference>
<dbReference type="STRING" id="7222.B4J022"/>
<dbReference type="KEGG" id="dgr:6557166"/>
<dbReference type="Pfam" id="PF00646">
    <property type="entry name" value="F-box"/>
    <property type="match status" value="1"/>
</dbReference>
<dbReference type="HOGENOM" id="CLU_706507_0_0_1"/>
<sequence length="390" mass="44672">MSSLNIFDLNDDCLDLLLNYLTSEEQILFAQVCKRFREVFIAWGVKHYREFGIDASNTKQSIIGLSTCREVVETLIIDMDHFDTARIFRNYGCDEPVICFNILCYALSGMVNLRRLTVKQLDYVTTPIKKPFEQIFASVKDLNDLKVLEVHAKDDWTFDTLWQLHHLEELQLQIQKIYGEVLVECCKSNPNLRRLQLGYGIVVGNLCDIVRHCANLETLEFGMMETDFAYKPLSRVPRLRQLIHKGARESNSLMPLLKALAVQPQLQQLHIDGGILTPQEILQIVRQRGLLQLKCFCSTAECVEMLAQLIQLQKLSIWVSNGCDISDALLKVIGQCKKLQLLRIASGNLKPDFIYNVSKLLLDLRTDTPQESLHLELPPSNYTKSIEVRS</sequence>
<dbReference type="Proteomes" id="UP000001070">
    <property type="component" value="Unassembled WGS sequence"/>
</dbReference>
<dbReference type="SUPFAM" id="SSF81383">
    <property type="entry name" value="F-box domain"/>
    <property type="match status" value="1"/>
</dbReference>
<accession>B4J022</accession>
<evidence type="ECO:0000259" key="1">
    <source>
        <dbReference type="Pfam" id="PF00646"/>
    </source>
</evidence>
<proteinExistence type="predicted"/>
<dbReference type="PhylomeDB" id="B4J022"/>
<dbReference type="AlphaFoldDB" id="B4J022"/>
<dbReference type="OMA" id="ISFAQVC"/>
<dbReference type="InterPro" id="IPR032675">
    <property type="entry name" value="LRR_dom_sf"/>
</dbReference>
<dbReference type="SUPFAM" id="SSF52047">
    <property type="entry name" value="RNI-like"/>
    <property type="match status" value="1"/>
</dbReference>
<reference evidence="2 3" key="1">
    <citation type="journal article" date="2007" name="Nature">
        <title>Evolution of genes and genomes on the Drosophila phylogeny.</title>
        <authorList>
            <consortium name="Drosophila 12 Genomes Consortium"/>
            <person name="Clark A.G."/>
            <person name="Eisen M.B."/>
            <person name="Smith D.R."/>
            <person name="Bergman C.M."/>
            <person name="Oliver B."/>
            <person name="Markow T.A."/>
            <person name="Kaufman T.C."/>
            <person name="Kellis M."/>
            <person name="Gelbart W."/>
            <person name="Iyer V.N."/>
            <person name="Pollard D.A."/>
            <person name="Sackton T.B."/>
            <person name="Larracuente A.M."/>
            <person name="Singh N.D."/>
            <person name="Abad J.P."/>
            <person name="Abt D.N."/>
            <person name="Adryan B."/>
            <person name="Aguade M."/>
            <person name="Akashi H."/>
            <person name="Anderson W.W."/>
            <person name="Aquadro C.F."/>
            <person name="Ardell D.H."/>
            <person name="Arguello R."/>
            <person name="Artieri C.G."/>
            <person name="Barbash D.A."/>
            <person name="Barker D."/>
            <person name="Barsanti P."/>
            <person name="Batterham P."/>
            <person name="Batzoglou S."/>
            <person name="Begun D."/>
            <person name="Bhutkar A."/>
            <person name="Blanco E."/>
            <person name="Bosak S.A."/>
            <person name="Bradley R.K."/>
            <person name="Brand A.D."/>
            <person name="Brent M.R."/>
            <person name="Brooks A.N."/>
            <person name="Brown R.H."/>
            <person name="Butlin R.K."/>
            <person name="Caggese C."/>
            <person name="Calvi B.R."/>
            <person name="Bernardo de Carvalho A."/>
            <person name="Caspi A."/>
            <person name="Castrezana S."/>
            <person name="Celniker S.E."/>
            <person name="Chang J.L."/>
            <person name="Chapple C."/>
            <person name="Chatterji S."/>
            <person name="Chinwalla A."/>
            <person name="Civetta A."/>
            <person name="Clifton S.W."/>
            <person name="Comeron J.M."/>
            <person name="Costello J.C."/>
            <person name="Coyne J.A."/>
            <person name="Daub J."/>
            <person name="David R.G."/>
            <person name="Delcher A.L."/>
            <person name="Delehaunty K."/>
            <person name="Do C.B."/>
            <person name="Ebling H."/>
            <person name="Edwards K."/>
            <person name="Eickbush T."/>
            <person name="Evans J.D."/>
            <person name="Filipski A."/>
            <person name="Findeiss S."/>
            <person name="Freyhult E."/>
            <person name="Fulton L."/>
            <person name="Fulton R."/>
            <person name="Garcia A.C."/>
            <person name="Gardiner A."/>
            <person name="Garfield D.A."/>
            <person name="Garvin B.E."/>
            <person name="Gibson G."/>
            <person name="Gilbert D."/>
            <person name="Gnerre S."/>
            <person name="Godfrey J."/>
            <person name="Good R."/>
            <person name="Gotea V."/>
            <person name="Gravely B."/>
            <person name="Greenberg A.J."/>
            <person name="Griffiths-Jones S."/>
            <person name="Gross S."/>
            <person name="Guigo R."/>
            <person name="Gustafson E.A."/>
            <person name="Haerty W."/>
            <person name="Hahn M.W."/>
            <person name="Halligan D.L."/>
            <person name="Halpern A.L."/>
            <person name="Halter G.M."/>
            <person name="Han M.V."/>
            <person name="Heger A."/>
            <person name="Hillier L."/>
            <person name="Hinrichs A.S."/>
            <person name="Holmes I."/>
            <person name="Hoskins R.A."/>
            <person name="Hubisz M.J."/>
            <person name="Hultmark D."/>
            <person name="Huntley M.A."/>
            <person name="Jaffe D.B."/>
            <person name="Jagadeeshan S."/>
            <person name="Jeck W.R."/>
            <person name="Johnson J."/>
            <person name="Jones C.D."/>
            <person name="Jordan W.C."/>
            <person name="Karpen G.H."/>
            <person name="Kataoka E."/>
            <person name="Keightley P.D."/>
            <person name="Kheradpour P."/>
            <person name="Kirkness E.F."/>
            <person name="Koerich L.B."/>
            <person name="Kristiansen K."/>
            <person name="Kudrna D."/>
            <person name="Kulathinal R.J."/>
            <person name="Kumar S."/>
            <person name="Kwok R."/>
            <person name="Lander E."/>
            <person name="Langley C.H."/>
            <person name="Lapoint R."/>
            <person name="Lazzaro B.P."/>
            <person name="Lee S.J."/>
            <person name="Levesque L."/>
            <person name="Li R."/>
            <person name="Lin C.F."/>
            <person name="Lin M.F."/>
            <person name="Lindblad-Toh K."/>
            <person name="Llopart A."/>
            <person name="Long M."/>
            <person name="Low L."/>
            <person name="Lozovsky E."/>
            <person name="Lu J."/>
            <person name="Luo M."/>
            <person name="Machado C.A."/>
            <person name="Makalowski W."/>
            <person name="Marzo M."/>
            <person name="Matsuda M."/>
            <person name="Matzkin L."/>
            <person name="McAllister B."/>
            <person name="McBride C.S."/>
            <person name="McKernan B."/>
            <person name="McKernan K."/>
            <person name="Mendez-Lago M."/>
            <person name="Minx P."/>
            <person name="Mollenhauer M.U."/>
            <person name="Montooth K."/>
            <person name="Mount S.M."/>
            <person name="Mu X."/>
            <person name="Myers E."/>
            <person name="Negre B."/>
            <person name="Newfeld S."/>
            <person name="Nielsen R."/>
            <person name="Noor M.A."/>
            <person name="O'Grady P."/>
            <person name="Pachter L."/>
            <person name="Papaceit M."/>
            <person name="Parisi M.J."/>
            <person name="Parisi M."/>
            <person name="Parts L."/>
            <person name="Pedersen J.S."/>
            <person name="Pesole G."/>
            <person name="Phillippy A.M."/>
            <person name="Ponting C.P."/>
            <person name="Pop M."/>
            <person name="Porcelli D."/>
            <person name="Powell J.R."/>
            <person name="Prohaska S."/>
            <person name="Pruitt K."/>
            <person name="Puig M."/>
            <person name="Quesneville H."/>
            <person name="Ram K.R."/>
            <person name="Rand D."/>
            <person name="Rasmussen M.D."/>
            <person name="Reed L.K."/>
            <person name="Reenan R."/>
            <person name="Reily A."/>
            <person name="Remington K.A."/>
            <person name="Rieger T.T."/>
            <person name="Ritchie M.G."/>
            <person name="Robin C."/>
            <person name="Rogers Y.H."/>
            <person name="Rohde C."/>
            <person name="Rozas J."/>
            <person name="Rubenfield M.J."/>
            <person name="Ruiz A."/>
            <person name="Russo S."/>
            <person name="Salzberg S.L."/>
            <person name="Sanchez-Gracia A."/>
            <person name="Saranga D.J."/>
            <person name="Sato H."/>
            <person name="Schaeffer S.W."/>
            <person name="Schatz M.C."/>
            <person name="Schlenke T."/>
            <person name="Schwartz R."/>
            <person name="Segarra C."/>
            <person name="Singh R.S."/>
            <person name="Sirot L."/>
            <person name="Sirota M."/>
            <person name="Sisneros N.B."/>
            <person name="Smith C.D."/>
            <person name="Smith T.F."/>
            <person name="Spieth J."/>
            <person name="Stage D.E."/>
            <person name="Stark A."/>
            <person name="Stephan W."/>
            <person name="Strausberg R.L."/>
            <person name="Strempel S."/>
            <person name="Sturgill D."/>
            <person name="Sutton G."/>
            <person name="Sutton G.G."/>
            <person name="Tao W."/>
            <person name="Teichmann S."/>
            <person name="Tobari Y.N."/>
            <person name="Tomimura Y."/>
            <person name="Tsolas J.M."/>
            <person name="Valente V.L."/>
            <person name="Venter E."/>
            <person name="Venter J.C."/>
            <person name="Vicario S."/>
            <person name="Vieira F.G."/>
            <person name="Vilella A.J."/>
            <person name="Villasante A."/>
            <person name="Walenz B."/>
            <person name="Wang J."/>
            <person name="Wasserman M."/>
            <person name="Watts T."/>
            <person name="Wilson D."/>
            <person name="Wilson R.K."/>
            <person name="Wing R.A."/>
            <person name="Wolfner M.F."/>
            <person name="Wong A."/>
            <person name="Wong G.K."/>
            <person name="Wu C.I."/>
            <person name="Wu G."/>
            <person name="Yamamoto D."/>
            <person name="Yang H.P."/>
            <person name="Yang S.P."/>
            <person name="Yorke J.A."/>
            <person name="Yoshida K."/>
            <person name="Zdobnov E."/>
            <person name="Zhang P."/>
            <person name="Zhang Y."/>
            <person name="Zimin A.V."/>
            <person name="Baldwin J."/>
            <person name="Abdouelleil A."/>
            <person name="Abdulkadir J."/>
            <person name="Abebe A."/>
            <person name="Abera B."/>
            <person name="Abreu J."/>
            <person name="Acer S.C."/>
            <person name="Aftuck L."/>
            <person name="Alexander A."/>
            <person name="An P."/>
            <person name="Anderson E."/>
            <person name="Anderson S."/>
            <person name="Arachi H."/>
            <person name="Azer M."/>
            <person name="Bachantsang P."/>
            <person name="Barry A."/>
            <person name="Bayul T."/>
            <person name="Berlin A."/>
            <person name="Bessette D."/>
            <person name="Bloom T."/>
            <person name="Blye J."/>
            <person name="Boguslavskiy L."/>
            <person name="Bonnet C."/>
            <person name="Boukhgalter B."/>
            <person name="Bourzgui I."/>
            <person name="Brown A."/>
            <person name="Cahill P."/>
            <person name="Channer S."/>
            <person name="Cheshatsang Y."/>
            <person name="Chuda L."/>
            <person name="Citroen M."/>
            <person name="Collymore A."/>
            <person name="Cooke P."/>
            <person name="Costello M."/>
            <person name="D'Aco K."/>
            <person name="Daza R."/>
            <person name="De Haan G."/>
            <person name="DeGray S."/>
            <person name="DeMaso C."/>
            <person name="Dhargay N."/>
            <person name="Dooley K."/>
            <person name="Dooley E."/>
            <person name="Doricent M."/>
            <person name="Dorje P."/>
            <person name="Dorjee K."/>
            <person name="Dupes A."/>
            <person name="Elong R."/>
            <person name="Falk J."/>
            <person name="Farina A."/>
            <person name="Faro S."/>
            <person name="Ferguson D."/>
            <person name="Fisher S."/>
            <person name="Foley C.D."/>
            <person name="Franke A."/>
            <person name="Friedrich D."/>
            <person name="Gadbois L."/>
            <person name="Gearin G."/>
            <person name="Gearin C.R."/>
            <person name="Giannoukos G."/>
            <person name="Goode T."/>
            <person name="Graham J."/>
            <person name="Grandbois E."/>
            <person name="Grewal S."/>
            <person name="Gyaltsen K."/>
            <person name="Hafez N."/>
            <person name="Hagos B."/>
            <person name="Hall J."/>
            <person name="Henson C."/>
            <person name="Hollinger A."/>
            <person name="Honan T."/>
            <person name="Huard M.D."/>
            <person name="Hughes L."/>
            <person name="Hurhula B."/>
            <person name="Husby M.E."/>
            <person name="Kamat A."/>
            <person name="Kanga B."/>
            <person name="Kashin S."/>
            <person name="Khazanovich D."/>
            <person name="Kisner P."/>
            <person name="Lance K."/>
            <person name="Lara M."/>
            <person name="Lee W."/>
            <person name="Lennon N."/>
            <person name="Letendre F."/>
            <person name="LeVine R."/>
            <person name="Lipovsky A."/>
            <person name="Liu X."/>
            <person name="Liu J."/>
            <person name="Liu S."/>
            <person name="Lokyitsang T."/>
            <person name="Lokyitsang Y."/>
            <person name="Lubonja R."/>
            <person name="Lui A."/>
            <person name="MacDonald P."/>
            <person name="Magnisalis V."/>
            <person name="Maru K."/>
            <person name="Matthews C."/>
            <person name="McCusker W."/>
            <person name="McDonough S."/>
            <person name="Mehta T."/>
            <person name="Meldrim J."/>
            <person name="Meneus L."/>
            <person name="Mihai O."/>
            <person name="Mihalev A."/>
            <person name="Mihova T."/>
            <person name="Mittelman R."/>
            <person name="Mlenga V."/>
            <person name="Montmayeur A."/>
            <person name="Mulrain L."/>
            <person name="Navidi A."/>
            <person name="Naylor J."/>
            <person name="Negash T."/>
            <person name="Nguyen T."/>
            <person name="Nguyen N."/>
            <person name="Nicol R."/>
            <person name="Norbu C."/>
            <person name="Norbu N."/>
            <person name="Novod N."/>
            <person name="O'Neill B."/>
            <person name="Osman S."/>
            <person name="Markiewicz E."/>
            <person name="Oyono O.L."/>
            <person name="Patti C."/>
            <person name="Phunkhang P."/>
            <person name="Pierre F."/>
            <person name="Priest M."/>
            <person name="Raghuraman S."/>
            <person name="Rege F."/>
            <person name="Reyes R."/>
            <person name="Rise C."/>
            <person name="Rogov P."/>
            <person name="Ross K."/>
            <person name="Ryan E."/>
            <person name="Settipalli S."/>
            <person name="Shea T."/>
            <person name="Sherpa N."/>
            <person name="Shi L."/>
            <person name="Shih D."/>
            <person name="Sparrow T."/>
            <person name="Spaulding J."/>
            <person name="Stalker J."/>
            <person name="Stange-Thomann N."/>
            <person name="Stavropoulos S."/>
            <person name="Stone C."/>
            <person name="Strader C."/>
            <person name="Tesfaye S."/>
            <person name="Thomson T."/>
            <person name="Thoulutsang Y."/>
            <person name="Thoulutsang D."/>
            <person name="Topham K."/>
            <person name="Topping I."/>
            <person name="Tsamla T."/>
            <person name="Vassiliev H."/>
            <person name="Vo A."/>
            <person name="Wangchuk T."/>
            <person name="Wangdi T."/>
            <person name="Weiand M."/>
            <person name="Wilkinson J."/>
            <person name="Wilson A."/>
            <person name="Yadav S."/>
            <person name="Young G."/>
            <person name="Yu Q."/>
            <person name="Zembek L."/>
            <person name="Zhong D."/>
            <person name="Zimmer A."/>
            <person name="Zwirko Z."/>
            <person name="Jaffe D.B."/>
            <person name="Alvarez P."/>
            <person name="Brockman W."/>
            <person name="Butler J."/>
            <person name="Chin C."/>
            <person name="Gnerre S."/>
            <person name="Grabherr M."/>
            <person name="Kleber M."/>
            <person name="Mauceli E."/>
            <person name="MacCallum I."/>
        </authorList>
    </citation>
    <scope>NUCLEOTIDE SEQUENCE [LARGE SCALE GENOMIC DNA]</scope>
    <source>
        <strain evidence="3">Tucson 15287-2541.00</strain>
    </source>
</reference>
<organism evidence="3">
    <name type="scientific">Drosophila grimshawi</name>
    <name type="common">Hawaiian fruit fly</name>
    <name type="synonym">Idiomyia grimshawi</name>
    <dbReference type="NCBI Taxonomy" id="7222"/>
    <lineage>
        <taxon>Eukaryota</taxon>
        <taxon>Metazoa</taxon>
        <taxon>Ecdysozoa</taxon>
        <taxon>Arthropoda</taxon>
        <taxon>Hexapoda</taxon>
        <taxon>Insecta</taxon>
        <taxon>Pterygota</taxon>
        <taxon>Neoptera</taxon>
        <taxon>Endopterygota</taxon>
        <taxon>Diptera</taxon>
        <taxon>Brachycera</taxon>
        <taxon>Muscomorpha</taxon>
        <taxon>Ephydroidea</taxon>
        <taxon>Drosophilidae</taxon>
        <taxon>Drosophila</taxon>
        <taxon>Hawaiian Drosophila</taxon>
    </lineage>
</organism>